<proteinExistence type="predicted"/>
<comment type="caution">
    <text evidence="1">The sequence shown here is derived from an EMBL/GenBank/DDBJ whole genome shotgun (WGS) entry which is preliminary data.</text>
</comment>
<name>A0A9P0ZAM9_CUSEU</name>
<evidence type="ECO:0000313" key="2">
    <source>
        <dbReference type="Proteomes" id="UP001152484"/>
    </source>
</evidence>
<reference evidence="1" key="1">
    <citation type="submission" date="2022-07" db="EMBL/GenBank/DDBJ databases">
        <authorList>
            <person name="Macas J."/>
            <person name="Novak P."/>
            <person name="Neumann P."/>
        </authorList>
    </citation>
    <scope>NUCLEOTIDE SEQUENCE</scope>
</reference>
<accession>A0A9P0ZAM9</accession>
<keyword evidence="2" id="KW-1185">Reference proteome</keyword>
<gene>
    <name evidence="1" type="ORF">CEURO_LOCUS12001</name>
</gene>
<protein>
    <submittedName>
        <fullName evidence="1">Uncharacterized protein</fullName>
    </submittedName>
</protein>
<evidence type="ECO:0000313" key="1">
    <source>
        <dbReference type="EMBL" id="CAH9092562.1"/>
    </source>
</evidence>
<organism evidence="1 2">
    <name type="scientific">Cuscuta europaea</name>
    <name type="common">European dodder</name>
    <dbReference type="NCBI Taxonomy" id="41803"/>
    <lineage>
        <taxon>Eukaryota</taxon>
        <taxon>Viridiplantae</taxon>
        <taxon>Streptophyta</taxon>
        <taxon>Embryophyta</taxon>
        <taxon>Tracheophyta</taxon>
        <taxon>Spermatophyta</taxon>
        <taxon>Magnoliopsida</taxon>
        <taxon>eudicotyledons</taxon>
        <taxon>Gunneridae</taxon>
        <taxon>Pentapetalae</taxon>
        <taxon>asterids</taxon>
        <taxon>lamiids</taxon>
        <taxon>Solanales</taxon>
        <taxon>Convolvulaceae</taxon>
        <taxon>Cuscuteae</taxon>
        <taxon>Cuscuta</taxon>
        <taxon>Cuscuta subgen. Cuscuta</taxon>
    </lineage>
</organism>
<dbReference type="Proteomes" id="UP001152484">
    <property type="component" value="Unassembled WGS sequence"/>
</dbReference>
<dbReference type="EMBL" id="CAMAPE010000029">
    <property type="protein sequence ID" value="CAH9092562.1"/>
    <property type="molecule type" value="Genomic_DNA"/>
</dbReference>
<dbReference type="AlphaFoldDB" id="A0A9P0ZAM9"/>
<sequence length="139" mass="15581">MAILSRRYFSGQSLRGSAWRRAASGLEPRRRPSGEHFPNKVSMQSSVAEFRFWDCSSAAKVLQFSLKSSDLVVLQFRFCGQWSVRSKSSSGAQLPLGRIVEQRNKGYGGCSVLDWLCSCSILAKRGRRLTADQSDEGRR</sequence>